<dbReference type="EMBL" id="JACEFO010000430">
    <property type="protein sequence ID" value="KAF8769641.1"/>
    <property type="molecule type" value="Genomic_DNA"/>
</dbReference>
<feature type="domain" description="Myb-like" evidence="2">
    <location>
        <begin position="195"/>
        <end position="260"/>
    </location>
</feature>
<keyword evidence="4" id="KW-1185">Reference proteome</keyword>
<accession>A0A835KRX7</accession>
<feature type="region of interest" description="Disordered" evidence="1">
    <location>
        <begin position="335"/>
        <end position="390"/>
    </location>
</feature>
<feature type="region of interest" description="Disordered" evidence="1">
    <location>
        <begin position="1"/>
        <end position="77"/>
    </location>
</feature>
<dbReference type="InterPro" id="IPR001005">
    <property type="entry name" value="SANT/Myb"/>
</dbReference>
<dbReference type="PROSITE" id="PS50090">
    <property type="entry name" value="MYB_LIKE"/>
    <property type="match status" value="1"/>
</dbReference>
<organism evidence="3 4">
    <name type="scientific">Digitaria exilis</name>
    <dbReference type="NCBI Taxonomy" id="1010633"/>
    <lineage>
        <taxon>Eukaryota</taxon>
        <taxon>Viridiplantae</taxon>
        <taxon>Streptophyta</taxon>
        <taxon>Embryophyta</taxon>
        <taxon>Tracheophyta</taxon>
        <taxon>Spermatophyta</taxon>
        <taxon>Magnoliopsida</taxon>
        <taxon>Liliopsida</taxon>
        <taxon>Poales</taxon>
        <taxon>Poaceae</taxon>
        <taxon>PACMAD clade</taxon>
        <taxon>Panicoideae</taxon>
        <taxon>Panicodae</taxon>
        <taxon>Paniceae</taxon>
        <taxon>Anthephorinae</taxon>
        <taxon>Digitaria</taxon>
    </lineage>
</organism>
<gene>
    <name evidence="3" type="ORF">HU200_006241</name>
</gene>
<protein>
    <recommendedName>
        <fullName evidence="2">Myb-like domain-containing protein</fullName>
    </recommendedName>
</protein>
<dbReference type="AlphaFoldDB" id="A0A835KRX7"/>
<proteinExistence type="predicted"/>
<evidence type="ECO:0000313" key="3">
    <source>
        <dbReference type="EMBL" id="KAF8769641.1"/>
    </source>
</evidence>
<evidence type="ECO:0000256" key="1">
    <source>
        <dbReference type="SAM" id="MobiDB-lite"/>
    </source>
</evidence>
<dbReference type="Proteomes" id="UP000636709">
    <property type="component" value="Unassembled WGS sequence"/>
</dbReference>
<dbReference type="PANTHER" id="PTHR45224">
    <property type="entry name" value="OS01G0527900 PROTEIN-RELATED"/>
    <property type="match status" value="1"/>
</dbReference>
<evidence type="ECO:0000259" key="2">
    <source>
        <dbReference type="PROSITE" id="PS50090"/>
    </source>
</evidence>
<comment type="caution">
    <text evidence="3">The sequence shown here is derived from an EMBL/GenBank/DDBJ whole genome shotgun (WGS) entry which is preliminary data.</text>
</comment>
<sequence>MSTPAAARKQKRSSDAAAATAAQARTLGCNGPNSVATAFGRGGGPAAAPHSLGRGGGPFAPPRPLGSGAAPSSAPTHSLGVGRNAFTSSVAAQMDYRGFPSSASCMDGFPFLNSSANLEADNADSSSPGSWENDVRPPGGFMSYFGNQAQNSHFVGAPIHHSPFSSPLCTNNDASSPPSVECLQGNGNGNIRTEKRIMWTIEEDVRVMSAWIEHSTDSSCGADRGGNQYWGDVVESYNKTTPPLRKRNLKQCKDRWHMINRWTDLFECAYVKARRVFTSGYSDQMWIDAAHNFYVVDNKESGLGPYVLMEVWKMCRDVPKWKTYNEELRNAHKRKSYHLEGDSQEEEAIPDDMPKRPMGQKQAKMAARAANGKNKESGDESGNSKESPVDLDKFAKYSKFQEENHEKRLQILQVQQKLLSEKIEASKIAHLTAQENKEVKKLEKEPKMMEAYLSISSQDTSSMSDVEKAERVAVMKCLRQKLFPVTE</sequence>
<dbReference type="OrthoDB" id="676833at2759"/>
<dbReference type="PANTHER" id="PTHR45224:SF3">
    <property type="entry name" value="OS11G0506300 PROTEIN"/>
    <property type="match status" value="1"/>
</dbReference>
<reference evidence="3" key="1">
    <citation type="submission" date="2020-07" db="EMBL/GenBank/DDBJ databases">
        <title>Genome sequence and genetic diversity analysis of an under-domesticated orphan crop, white fonio (Digitaria exilis).</title>
        <authorList>
            <person name="Bennetzen J.L."/>
            <person name="Chen S."/>
            <person name="Ma X."/>
            <person name="Wang X."/>
            <person name="Yssel A.E.J."/>
            <person name="Chaluvadi S.R."/>
            <person name="Johnson M."/>
            <person name="Gangashetty P."/>
            <person name="Hamidou F."/>
            <person name="Sanogo M.D."/>
            <person name="Zwaenepoel A."/>
            <person name="Wallace J."/>
            <person name="Van De Peer Y."/>
            <person name="Van Deynze A."/>
        </authorList>
    </citation>
    <scope>NUCLEOTIDE SEQUENCE</scope>
    <source>
        <tissue evidence="3">Leaves</tissue>
    </source>
</reference>
<name>A0A835KRX7_9POAL</name>
<evidence type="ECO:0000313" key="4">
    <source>
        <dbReference type="Proteomes" id="UP000636709"/>
    </source>
</evidence>